<dbReference type="CDD" id="cd00104">
    <property type="entry name" value="KAZAL_FS"/>
    <property type="match status" value="1"/>
</dbReference>
<proteinExistence type="predicted"/>
<comment type="caution">
    <text evidence="3">The sequence shown here is derived from an EMBL/GenBank/DDBJ whole genome shotgun (WGS) entry which is preliminary data.</text>
</comment>
<organism evidence="3 4">
    <name type="scientific">Armadillidium nasatum</name>
    <dbReference type="NCBI Taxonomy" id="96803"/>
    <lineage>
        <taxon>Eukaryota</taxon>
        <taxon>Metazoa</taxon>
        <taxon>Ecdysozoa</taxon>
        <taxon>Arthropoda</taxon>
        <taxon>Crustacea</taxon>
        <taxon>Multicrustacea</taxon>
        <taxon>Malacostraca</taxon>
        <taxon>Eumalacostraca</taxon>
        <taxon>Peracarida</taxon>
        <taxon>Isopoda</taxon>
        <taxon>Oniscidea</taxon>
        <taxon>Crinocheta</taxon>
        <taxon>Armadillidiidae</taxon>
        <taxon>Armadillidium</taxon>
    </lineage>
</organism>
<dbReference type="SUPFAM" id="SSF100895">
    <property type="entry name" value="Kazal-type serine protease inhibitors"/>
    <property type="match status" value="1"/>
</dbReference>
<protein>
    <recommendedName>
        <fullName evidence="2">Kazal-like domain-containing protein</fullName>
    </recommendedName>
</protein>
<dbReference type="OrthoDB" id="6513408at2759"/>
<keyword evidence="1" id="KW-0732">Signal</keyword>
<keyword evidence="4" id="KW-1185">Reference proteome</keyword>
<dbReference type="EMBL" id="SEYY01002864">
    <property type="protein sequence ID" value="KAB7504558.1"/>
    <property type="molecule type" value="Genomic_DNA"/>
</dbReference>
<evidence type="ECO:0000313" key="3">
    <source>
        <dbReference type="EMBL" id="KAB7504558.1"/>
    </source>
</evidence>
<dbReference type="Pfam" id="PF00050">
    <property type="entry name" value="Kazal_1"/>
    <property type="match status" value="1"/>
</dbReference>
<sequence>MKFFSVIFFFVFIVMASSASFGNEGQQCAIPFILRPVCGSNGVTYDNNWALECEQKKNPVENCPCITTKCFQNRF</sequence>
<dbReference type="InterPro" id="IPR036058">
    <property type="entry name" value="Kazal_dom_sf"/>
</dbReference>
<dbReference type="Gene3D" id="3.30.60.30">
    <property type="match status" value="1"/>
</dbReference>
<feature type="signal peptide" evidence="1">
    <location>
        <begin position="1"/>
        <end position="19"/>
    </location>
</feature>
<evidence type="ECO:0000313" key="4">
    <source>
        <dbReference type="Proteomes" id="UP000326759"/>
    </source>
</evidence>
<accession>A0A5N5TEQ1</accession>
<evidence type="ECO:0000256" key="1">
    <source>
        <dbReference type="SAM" id="SignalP"/>
    </source>
</evidence>
<name>A0A5N5TEQ1_9CRUS</name>
<evidence type="ECO:0000259" key="2">
    <source>
        <dbReference type="PROSITE" id="PS51465"/>
    </source>
</evidence>
<dbReference type="Proteomes" id="UP000326759">
    <property type="component" value="Unassembled WGS sequence"/>
</dbReference>
<dbReference type="InterPro" id="IPR002350">
    <property type="entry name" value="Kazal_dom"/>
</dbReference>
<feature type="chain" id="PRO_5024449050" description="Kazal-like domain-containing protein" evidence="1">
    <location>
        <begin position="20"/>
        <end position="75"/>
    </location>
</feature>
<dbReference type="PROSITE" id="PS51465">
    <property type="entry name" value="KAZAL_2"/>
    <property type="match status" value="1"/>
</dbReference>
<feature type="domain" description="Kazal-like" evidence="2">
    <location>
        <begin position="22"/>
        <end position="67"/>
    </location>
</feature>
<gene>
    <name evidence="3" type="ORF">Anas_11146</name>
</gene>
<reference evidence="3 4" key="1">
    <citation type="journal article" date="2019" name="PLoS Biol.">
        <title>Sex chromosomes control vertical transmission of feminizing Wolbachia symbionts in an isopod.</title>
        <authorList>
            <person name="Becking T."/>
            <person name="Chebbi M.A."/>
            <person name="Giraud I."/>
            <person name="Moumen B."/>
            <person name="Laverre T."/>
            <person name="Caubet Y."/>
            <person name="Peccoud J."/>
            <person name="Gilbert C."/>
            <person name="Cordaux R."/>
        </authorList>
    </citation>
    <scope>NUCLEOTIDE SEQUENCE [LARGE SCALE GENOMIC DNA]</scope>
    <source>
        <strain evidence="3">ANa2</strain>
        <tissue evidence="3">Whole body excluding digestive tract and cuticle</tissue>
    </source>
</reference>
<dbReference type="AlphaFoldDB" id="A0A5N5TEQ1"/>